<dbReference type="EMBL" id="JALIEA010000013">
    <property type="protein sequence ID" value="MCJ7858945.1"/>
    <property type="molecule type" value="Genomic_DNA"/>
</dbReference>
<dbReference type="PANTHER" id="PTHR35810:SF1">
    <property type="entry name" value="CYTOPLASMIC PROTEIN"/>
    <property type="match status" value="1"/>
</dbReference>
<dbReference type="AlphaFoldDB" id="A0A9X2B2N2"/>
<dbReference type="Pfam" id="PF13310">
    <property type="entry name" value="Virulence_RhuM"/>
    <property type="match status" value="1"/>
</dbReference>
<gene>
    <name evidence="1" type="ORF">MUN33_09505</name>
</gene>
<evidence type="ECO:0000313" key="1">
    <source>
        <dbReference type="EMBL" id="MCJ7858945.1"/>
    </source>
</evidence>
<keyword evidence="2" id="KW-1185">Reference proteome</keyword>
<dbReference type="PANTHER" id="PTHR35810">
    <property type="entry name" value="CYTOPLASMIC PROTEIN-RELATED"/>
    <property type="match status" value="1"/>
</dbReference>
<sequence>MDDEMNTGDAQEVIVETVDGVGEFVIYTTEDGSTEVHLRVVDDTVWMTQSEIAHMFGVTSANIGTHLRNLYQEEELTRDRTSKKFLQVRSEGDRTIRRTVAHYNLDAILAVGYRVRGSRGVQFRTWASTILSEYLVKGFAMNDEKLKDPRGTDYFDELIARIRDIRTSEARLYKQIRDIFALCADYDPDDPRCSQFFQRIQNKLHYAVTGLTGGEIIATRCDPAAANLGLTNFKGNKVLKADVYTAKNYLTSDELDRLNRFTDGFLTYAEDQARRRKAVYMEDWLQKTDKFIEFNEYDGLDDAGRIRTEAAKKLAGERYDLFDAKRRAPIEAQAAAEEIEQLQSIEKQLLADRRRLEPRTRE</sequence>
<dbReference type="Proteomes" id="UP001139207">
    <property type="component" value="Unassembled WGS sequence"/>
</dbReference>
<protein>
    <submittedName>
        <fullName evidence="1">Virulence RhuM family protein</fullName>
    </submittedName>
</protein>
<accession>A0A9X2B2N2</accession>
<dbReference type="RefSeq" id="WP_244804669.1">
    <property type="nucleotide sequence ID" value="NZ_JALIEA010000013.1"/>
</dbReference>
<dbReference type="InterPro" id="IPR011204">
    <property type="entry name" value="Virulence_RhuM-like"/>
</dbReference>
<organism evidence="1 2">
    <name type="scientific">Corynebacterium kalidii</name>
    <dbReference type="NCBI Taxonomy" id="2931982"/>
    <lineage>
        <taxon>Bacteria</taxon>
        <taxon>Bacillati</taxon>
        <taxon>Actinomycetota</taxon>
        <taxon>Actinomycetes</taxon>
        <taxon>Mycobacteriales</taxon>
        <taxon>Corynebacteriaceae</taxon>
        <taxon>Corynebacterium</taxon>
    </lineage>
</organism>
<name>A0A9X2B2N2_9CORY</name>
<comment type="caution">
    <text evidence="1">The sequence shown here is derived from an EMBL/GenBank/DDBJ whole genome shotgun (WGS) entry which is preliminary data.</text>
</comment>
<reference evidence="1" key="1">
    <citation type="submission" date="2022-04" db="EMBL/GenBank/DDBJ databases">
        <title>Corynebacterium kalidii LD5P10.</title>
        <authorList>
            <person name="Sun J.Q."/>
        </authorList>
    </citation>
    <scope>NUCLEOTIDE SEQUENCE</scope>
    <source>
        <strain evidence="1">LD5P10</strain>
    </source>
</reference>
<evidence type="ECO:0000313" key="2">
    <source>
        <dbReference type="Proteomes" id="UP001139207"/>
    </source>
</evidence>
<proteinExistence type="predicted"/>
<dbReference type="PIRSF" id="PIRSF015268">
    <property type="entry name" value="Virulence_RhuM"/>
    <property type="match status" value="1"/>
</dbReference>